<evidence type="ECO:0000313" key="1">
    <source>
        <dbReference type="EMBL" id="PJJ53335.1"/>
    </source>
</evidence>
<reference evidence="1 2" key="1">
    <citation type="submission" date="2017-11" db="EMBL/GenBank/DDBJ databases">
        <title>Genomic Encyclopedia of Archaeal and Bacterial Type Strains, Phase II (KMG-II): From Individual Species to Whole Genera.</title>
        <authorList>
            <person name="Goeker M."/>
        </authorList>
    </citation>
    <scope>NUCLEOTIDE SEQUENCE [LARGE SCALE GENOMIC DNA]</scope>
    <source>
        <strain evidence="1 2">DSM 11115</strain>
    </source>
</reference>
<evidence type="ECO:0000313" key="2">
    <source>
        <dbReference type="Proteomes" id="UP000228535"/>
    </source>
</evidence>
<dbReference type="EMBL" id="PGFA01000003">
    <property type="protein sequence ID" value="PJJ53335.1"/>
    <property type="molecule type" value="Genomic_DNA"/>
</dbReference>
<protein>
    <recommendedName>
        <fullName evidence="3">Lipocalin-like protein</fullName>
    </recommendedName>
</protein>
<accession>A0A2M9B5W3</accession>
<sequence length="156" mass="17244">MKRTSLLPVLLGLAAGLSSCEKNEELPENIQWLTAKNWRMSANVTTFVYATGNARRDVDNYSVSPACDLDDFWQFAPDHALRIDEGASKCEAAAPQVNLAQWQLDAANHTLSVIGSSVRTYELLELTASTLKFKQDNGLSPLDGAPYYTTYTFTSF</sequence>
<organism evidence="1 2">
    <name type="scientific">Hymenobacter chitinivorans DSM 11115</name>
    <dbReference type="NCBI Taxonomy" id="1121954"/>
    <lineage>
        <taxon>Bacteria</taxon>
        <taxon>Pseudomonadati</taxon>
        <taxon>Bacteroidota</taxon>
        <taxon>Cytophagia</taxon>
        <taxon>Cytophagales</taxon>
        <taxon>Hymenobacteraceae</taxon>
        <taxon>Hymenobacter</taxon>
    </lineage>
</organism>
<name>A0A2M9B5W3_9BACT</name>
<dbReference type="PROSITE" id="PS51257">
    <property type="entry name" value="PROKAR_LIPOPROTEIN"/>
    <property type="match status" value="1"/>
</dbReference>
<gene>
    <name evidence="1" type="ORF">CLV45_3996</name>
</gene>
<dbReference type="AlphaFoldDB" id="A0A2M9B5W3"/>
<proteinExistence type="predicted"/>
<dbReference type="RefSeq" id="WP_100338220.1">
    <property type="nucleotide sequence ID" value="NZ_PGFA01000003.1"/>
</dbReference>
<keyword evidence="2" id="KW-1185">Reference proteome</keyword>
<comment type="caution">
    <text evidence="1">The sequence shown here is derived from an EMBL/GenBank/DDBJ whole genome shotgun (WGS) entry which is preliminary data.</text>
</comment>
<dbReference type="OrthoDB" id="799390at2"/>
<evidence type="ECO:0008006" key="3">
    <source>
        <dbReference type="Google" id="ProtNLM"/>
    </source>
</evidence>
<dbReference type="Proteomes" id="UP000228535">
    <property type="component" value="Unassembled WGS sequence"/>
</dbReference>